<dbReference type="InterPro" id="IPR012338">
    <property type="entry name" value="Beta-lactam/transpept-like"/>
</dbReference>
<keyword evidence="2" id="KW-0378">Hydrolase</keyword>
<dbReference type="PANTHER" id="PTHR35333:SF3">
    <property type="entry name" value="BETA-LACTAMASE-TYPE TRANSPEPTIDASE FOLD CONTAINING PROTEIN"/>
    <property type="match status" value="1"/>
</dbReference>
<evidence type="ECO:0000313" key="2">
    <source>
        <dbReference type="EMBL" id="MEN2767307.1"/>
    </source>
</evidence>
<dbReference type="Proteomes" id="UP001444625">
    <property type="component" value="Unassembled WGS sequence"/>
</dbReference>
<dbReference type="SUPFAM" id="SSF56601">
    <property type="entry name" value="beta-lactamase/transpeptidase-like"/>
    <property type="match status" value="1"/>
</dbReference>
<evidence type="ECO:0000313" key="3">
    <source>
        <dbReference type="Proteomes" id="UP001444625"/>
    </source>
</evidence>
<dbReference type="GO" id="GO:0016787">
    <property type="term" value="F:hydrolase activity"/>
    <property type="evidence" value="ECO:0007669"/>
    <property type="project" value="UniProtKB-KW"/>
</dbReference>
<gene>
    <name evidence="2" type="ORF">ABC228_08905</name>
</gene>
<dbReference type="Pfam" id="PF13354">
    <property type="entry name" value="Beta-lactamase2"/>
    <property type="match status" value="1"/>
</dbReference>
<reference evidence="2 3" key="1">
    <citation type="submission" date="2024-05" db="EMBL/GenBank/DDBJ databases">
        <authorList>
            <person name="Haq I."/>
            <person name="Ullah Z."/>
            <person name="Ahmad R."/>
            <person name="Li M."/>
            <person name="Tong Y."/>
        </authorList>
    </citation>
    <scope>NUCLEOTIDE SEQUENCE [LARGE SCALE GENOMIC DNA]</scope>
    <source>
        <strain evidence="2 3">16A2E</strain>
    </source>
</reference>
<evidence type="ECO:0000259" key="1">
    <source>
        <dbReference type="Pfam" id="PF13354"/>
    </source>
</evidence>
<comment type="caution">
    <text evidence="2">The sequence shown here is derived from an EMBL/GenBank/DDBJ whole genome shotgun (WGS) entry which is preliminary data.</text>
</comment>
<dbReference type="InterPro" id="IPR000871">
    <property type="entry name" value="Beta-lactam_class-A"/>
</dbReference>
<keyword evidence="3" id="KW-1185">Reference proteome</keyword>
<protein>
    <submittedName>
        <fullName evidence="2">Serine hydrolase</fullName>
    </submittedName>
</protein>
<feature type="domain" description="Beta-lactamase class A catalytic" evidence="1">
    <location>
        <begin position="20"/>
        <end position="241"/>
    </location>
</feature>
<dbReference type="InterPro" id="IPR045155">
    <property type="entry name" value="Beta-lactam_cat"/>
</dbReference>
<dbReference type="Gene3D" id="3.40.710.10">
    <property type="entry name" value="DD-peptidase/beta-lactamase superfamily"/>
    <property type="match status" value="1"/>
</dbReference>
<sequence length="269" mass="30273">MKVLTEKIEAITTHAGGTWGIVLEDLDTKETWKMNEHALIYAASVIKLPIMIAVFHASHHDEITLSDKVMLKREAIVGGAGVLQHMTPGTQFTIYDLVTLMIIQSDNTATNMLIDLIGAKKIQQIMVDIGMEKSKFFHKMMTVSVDRVGANEISAFEVYSLLRKLVTGQIISIHACEQMILIMKKQQINHTLPSQLPEQHEGLIGELKRWEIAHKTGYIPGFRHDVGIFYVGKRKLIASILSMGLDDIKSLEQFGNIGLEIYRYLENES</sequence>
<dbReference type="EMBL" id="JBDIML010000002">
    <property type="protein sequence ID" value="MEN2767307.1"/>
    <property type="molecule type" value="Genomic_DNA"/>
</dbReference>
<name>A0ABU9XKF4_9BACI</name>
<proteinExistence type="predicted"/>
<accession>A0ABU9XKF4</accession>
<dbReference type="RefSeq" id="WP_345824768.1">
    <property type="nucleotide sequence ID" value="NZ_JBDIML010000002.1"/>
</dbReference>
<dbReference type="PANTHER" id="PTHR35333">
    <property type="entry name" value="BETA-LACTAMASE"/>
    <property type="match status" value="1"/>
</dbReference>
<organism evidence="2 3">
    <name type="scientific">Ornithinibacillus xuwenensis</name>
    <dbReference type="NCBI Taxonomy" id="3144668"/>
    <lineage>
        <taxon>Bacteria</taxon>
        <taxon>Bacillati</taxon>
        <taxon>Bacillota</taxon>
        <taxon>Bacilli</taxon>
        <taxon>Bacillales</taxon>
        <taxon>Bacillaceae</taxon>
        <taxon>Ornithinibacillus</taxon>
    </lineage>
</organism>